<dbReference type="InterPro" id="IPR029063">
    <property type="entry name" value="SAM-dependent_MTases_sf"/>
</dbReference>
<dbReference type="Gene3D" id="3.40.50.150">
    <property type="entry name" value="Vaccinia Virus protein VP39"/>
    <property type="match status" value="1"/>
</dbReference>
<dbReference type="InterPro" id="IPR026170">
    <property type="entry name" value="FAM173A/B"/>
</dbReference>
<reference evidence="6" key="1">
    <citation type="journal article" date="2015" name="Genome Announc.">
        <title>Draft Genome Sequence of Tolypothrix boutellei Strain VB521301.</title>
        <authorList>
            <person name="Chandrababunaidu M.M."/>
            <person name="Singh D."/>
            <person name="Sen D."/>
            <person name="Bhan S."/>
            <person name="Das S."/>
            <person name="Gupta A."/>
            <person name="Adhikary S.P."/>
            <person name="Tripathy S."/>
        </authorList>
    </citation>
    <scope>NUCLEOTIDE SEQUENCE</scope>
    <source>
        <strain evidence="6">VB521301</strain>
    </source>
</reference>
<reference evidence="6" key="2">
    <citation type="submission" date="2019-11" db="EMBL/GenBank/DDBJ databases">
        <title>Improved Assembly of Tolypothrix boutellei genome.</title>
        <authorList>
            <person name="Sarangi A.N."/>
            <person name="Mukherjee M."/>
            <person name="Ghosh S."/>
            <person name="Singh D."/>
            <person name="Das A."/>
            <person name="Kant S."/>
            <person name="Prusty A."/>
            <person name="Tripathy S."/>
        </authorList>
    </citation>
    <scope>NUCLEOTIDE SEQUENCE</scope>
    <source>
        <strain evidence="6">VB521301</strain>
    </source>
</reference>
<dbReference type="CDD" id="cd02440">
    <property type="entry name" value="AdoMet_MTases"/>
    <property type="match status" value="1"/>
</dbReference>
<feature type="compositionally biased region" description="Low complexity" evidence="4">
    <location>
        <begin position="39"/>
        <end position="49"/>
    </location>
</feature>
<dbReference type="InterPro" id="IPR025714">
    <property type="entry name" value="Methyltranfer_dom"/>
</dbReference>
<name>A0A8S9TDB0_9CYAN</name>
<feature type="domain" description="Methyltransferase" evidence="5">
    <location>
        <begin position="90"/>
        <end position="198"/>
    </location>
</feature>
<evidence type="ECO:0000259" key="5">
    <source>
        <dbReference type="Pfam" id="PF13847"/>
    </source>
</evidence>
<evidence type="ECO:0000256" key="2">
    <source>
        <dbReference type="ARBA" id="ARBA00022679"/>
    </source>
</evidence>
<dbReference type="PANTHER" id="PTHR13610">
    <property type="entry name" value="METHYLTRANSFERASE DOMAIN-CONTAINING PROTEIN"/>
    <property type="match status" value="1"/>
</dbReference>
<feature type="region of interest" description="Disordered" evidence="4">
    <location>
        <begin position="39"/>
        <end position="66"/>
    </location>
</feature>
<dbReference type="PANTHER" id="PTHR13610:SF11">
    <property type="entry name" value="METHYLTRANSFERASE DOMAIN-CONTAINING PROTEIN"/>
    <property type="match status" value="1"/>
</dbReference>
<keyword evidence="1 6" id="KW-0489">Methyltransferase</keyword>
<dbReference type="GO" id="GO:0016279">
    <property type="term" value="F:protein-lysine N-methyltransferase activity"/>
    <property type="evidence" value="ECO:0007669"/>
    <property type="project" value="InterPro"/>
</dbReference>
<dbReference type="AlphaFoldDB" id="A0A8S9TDB0"/>
<dbReference type="EMBL" id="JHEG04000001">
    <property type="protein sequence ID" value="KAF3889303.1"/>
    <property type="molecule type" value="Genomic_DNA"/>
</dbReference>
<evidence type="ECO:0000256" key="4">
    <source>
        <dbReference type="SAM" id="MobiDB-lite"/>
    </source>
</evidence>
<keyword evidence="3" id="KW-0949">S-adenosyl-L-methionine</keyword>
<evidence type="ECO:0000313" key="7">
    <source>
        <dbReference type="Proteomes" id="UP000029738"/>
    </source>
</evidence>
<dbReference type="PROSITE" id="PS51257">
    <property type="entry name" value="PROKAR_LIPOPROTEIN"/>
    <property type="match status" value="1"/>
</dbReference>
<protein>
    <submittedName>
        <fullName evidence="6">Class I SAM-dependent methyltransferase</fullName>
    </submittedName>
</protein>
<sequence>MRSALLLSFGQSRSFFKVFLTTVSVSSLLLASCSPQSVSSQEKSETSSSAIEVQQSSPTTETAQKQPDVVYVPTPPEVVDKMLEVAKVTKNDVLYDLGSGDGRIPITAAKKFGTRGIGIDIDPERIKEANENAKKAGVTDKVTFRQQDLFTTDFSEATVVTLYLLPELNVKLRPQLFKQLKPGTRIVSHAFDMGDWKPEKTLQVDGRTVYFWTIPAKSTTNPQENPSS</sequence>
<organism evidence="6 7">
    <name type="scientific">Tolypothrix bouteillei VB521301</name>
    <dbReference type="NCBI Taxonomy" id="1479485"/>
    <lineage>
        <taxon>Bacteria</taxon>
        <taxon>Bacillati</taxon>
        <taxon>Cyanobacteriota</taxon>
        <taxon>Cyanophyceae</taxon>
        <taxon>Nostocales</taxon>
        <taxon>Tolypothrichaceae</taxon>
        <taxon>Tolypothrix</taxon>
    </lineage>
</organism>
<dbReference type="Proteomes" id="UP000029738">
    <property type="component" value="Unassembled WGS sequence"/>
</dbReference>
<evidence type="ECO:0000256" key="1">
    <source>
        <dbReference type="ARBA" id="ARBA00022603"/>
    </source>
</evidence>
<evidence type="ECO:0000313" key="6">
    <source>
        <dbReference type="EMBL" id="KAF3889303.1"/>
    </source>
</evidence>
<accession>A0A8S9TDB0</accession>
<evidence type="ECO:0000256" key="3">
    <source>
        <dbReference type="ARBA" id="ARBA00022691"/>
    </source>
</evidence>
<dbReference type="OrthoDB" id="281208at2"/>
<gene>
    <name evidence="6" type="ORF">DA73_0400030335</name>
</gene>
<dbReference type="RefSeq" id="WP_050046688.1">
    <property type="nucleotide sequence ID" value="NZ_JHEG04000001.1"/>
</dbReference>
<feature type="compositionally biased region" description="Polar residues" evidence="4">
    <location>
        <begin position="50"/>
        <end position="65"/>
    </location>
</feature>
<keyword evidence="7" id="KW-1185">Reference proteome</keyword>
<comment type="caution">
    <text evidence="6">The sequence shown here is derived from an EMBL/GenBank/DDBJ whole genome shotgun (WGS) entry which is preliminary data.</text>
</comment>
<dbReference type="GO" id="GO:0032259">
    <property type="term" value="P:methylation"/>
    <property type="evidence" value="ECO:0007669"/>
    <property type="project" value="UniProtKB-KW"/>
</dbReference>
<dbReference type="Pfam" id="PF13847">
    <property type="entry name" value="Methyltransf_31"/>
    <property type="match status" value="1"/>
</dbReference>
<proteinExistence type="predicted"/>
<keyword evidence="2" id="KW-0808">Transferase</keyword>
<dbReference type="SUPFAM" id="SSF53335">
    <property type="entry name" value="S-adenosyl-L-methionine-dependent methyltransferases"/>
    <property type="match status" value="1"/>
</dbReference>